<evidence type="ECO:0000313" key="7">
    <source>
        <dbReference type="Proteomes" id="UP000321058"/>
    </source>
</evidence>
<name>A0A512NDN5_9HYPH</name>
<accession>A0A512NDN5</accession>
<dbReference type="GO" id="GO:0046872">
    <property type="term" value="F:metal ion binding"/>
    <property type="evidence" value="ECO:0007669"/>
    <property type="project" value="UniProtKB-KW"/>
</dbReference>
<gene>
    <name evidence="6" type="primary">chrC_1</name>
    <name evidence="6" type="ORF">RSO01_42170</name>
</gene>
<reference evidence="6 7" key="1">
    <citation type="submission" date="2019-07" db="EMBL/GenBank/DDBJ databases">
        <title>Whole genome shotgun sequence of Reyranella soli NBRC 108950.</title>
        <authorList>
            <person name="Hosoyama A."/>
            <person name="Uohara A."/>
            <person name="Ohji S."/>
            <person name="Ichikawa N."/>
        </authorList>
    </citation>
    <scope>NUCLEOTIDE SEQUENCE [LARGE SCALE GENOMIC DNA]</scope>
    <source>
        <strain evidence="6 7">NBRC 108950</strain>
    </source>
</reference>
<dbReference type="Proteomes" id="UP000321058">
    <property type="component" value="Unassembled WGS sequence"/>
</dbReference>
<dbReference type="PANTHER" id="PTHR11404">
    <property type="entry name" value="SUPEROXIDE DISMUTASE 2"/>
    <property type="match status" value="1"/>
</dbReference>
<dbReference type="Gene3D" id="3.55.40.20">
    <property type="entry name" value="Iron/manganese superoxide dismutase, C-terminal domain"/>
    <property type="match status" value="1"/>
</dbReference>
<dbReference type="EC" id="1.15.1.1" evidence="2"/>
<dbReference type="InterPro" id="IPR050265">
    <property type="entry name" value="Fe/Mn_Superoxide_Dismutase"/>
</dbReference>
<dbReference type="EMBL" id="BKAJ01000074">
    <property type="protein sequence ID" value="GEP57051.1"/>
    <property type="molecule type" value="Genomic_DNA"/>
</dbReference>
<dbReference type="SUPFAM" id="SSF54719">
    <property type="entry name" value="Fe,Mn superoxide dismutase (SOD), C-terminal domain"/>
    <property type="match status" value="1"/>
</dbReference>
<organism evidence="6 7">
    <name type="scientific">Reyranella soli</name>
    <dbReference type="NCBI Taxonomy" id="1230389"/>
    <lineage>
        <taxon>Bacteria</taxon>
        <taxon>Pseudomonadati</taxon>
        <taxon>Pseudomonadota</taxon>
        <taxon>Alphaproteobacteria</taxon>
        <taxon>Hyphomicrobiales</taxon>
        <taxon>Reyranellaceae</taxon>
        <taxon>Reyranella</taxon>
    </lineage>
</organism>
<evidence type="ECO:0000256" key="2">
    <source>
        <dbReference type="ARBA" id="ARBA00012682"/>
    </source>
</evidence>
<sequence>MPVAAQQLLAVASAPKFRAQPLTFNPDKIKWLSAQSITEHHAIYGESINRLNAITEQLAQMDFAKVQPAEIGELKREQQAVYNSSLLHELYFECIGDAPTSPSGVFAQAISRDFSSFDRWKAEFAAMGKAVTDGKGMVILAYTPRDKRLINHLAADHATGPVGCVPLIVMDMYEHAYKADYNGDPAKYVDSFVQMVRWVTPERLYREAIRV</sequence>
<dbReference type="Pfam" id="PF02777">
    <property type="entry name" value="Sod_Fe_C"/>
    <property type="match status" value="1"/>
</dbReference>
<keyword evidence="4" id="KW-0560">Oxidoreductase</keyword>
<keyword evidence="3" id="KW-0479">Metal-binding</keyword>
<evidence type="ECO:0000256" key="1">
    <source>
        <dbReference type="ARBA" id="ARBA00008714"/>
    </source>
</evidence>
<dbReference type="SUPFAM" id="SSF46609">
    <property type="entry name" value="Fe,Mn superoxide dismutase (SOD), N-terminal domain"/>
    <property type="match status" value="1"/>
</dbReference>
<dbReference type="PANTHER" id="PTHR11404:SF6">
    <property type="entry name" value="SUPEROXIDE DISMUTASE [MN], MITOCHONDRIAL"/>
    <property type="match status" value="1"/>
</dbReference>
<evidence type="ECO:0000256" key="3">
    <source>
        <dbReference type="ARBA" id="ARBA00022723"/>
    </source>
</evidence>
<dbReference type="AlphaFoldDB" id="A0A512NDN5"/>
<evidence type="ECO:0000259" key="5">
    <source>
        <dbReference type="Pfam" id="PF02777"/>
    </source>
</evidence>
<comment type="similarity">
    <text evidence="1">Belongs to the iron/manganese superoxide dismutase family.</text>
</comment>
<dbReference type="InterPro" id="IPR036324">
    <property type="entry name" value="Mn/Fe_SOD_N_sf"/>
</dbReference>
<dbReference type="GO" id="GO:0004784">
    <property type="term" value="F:superoxide dismutase activity"/>
    <property type="evidence" value="ECO:0007669"/>
    <property type="project" value="UniProtKB-EC"/>
</dbReference>
<comment type="caution">
    <text evidence="6">The sequence shown here is derived from an EMBL/GenBank/DDBJ whole genome shotgun (WGS) entry which is preliminary data.</text>
</comment>
<dbReference type="InterPro" id="IPR036314">
    <property type="entry name" value="SOD_C_sf"/>
</dbReference>
<proteinExistence type="inferred from homology"/>
<keyword evidence="7" id="KW-1185">Reference proteome</keyword>
<dbReference type="InterPro" id="IPR019832">
    <property type="entry name" value="Mn/Fe_SOD_C"/>
</dbReference>
<feature type="domain" description="Manganese/iron superoxide dismutase C-terminal" evidence="5">
    <location>
        <begin position="103"/>
        <end position="199"/>
    </location>
</feature>
<protein>
    <recommendedName>
        <fullName evidence="2">superoxide dismutase</fullName>
        <ecNumber evidence="2">1.15.1.1</ecNumber>
    </recommendedName>
</protein>
<evidence type="ECO:0000313" key="6">
    <source>
        <dbReference type="EMBL" id="GEP57051.1"/>
    </source>
</evidence>
<evidence type="ECO:0000256" key="4">
    <source>
        <dbReference type="ARBA" id="ARBA00023002"/>
    </source>
</evidence>